<keyword evidence="1" id="KW-0812">Transmembrane</keyword>
<protein>
    <submittedName>
        <fullName evidence="2">Uncharacterized protein</fullName>
    </submittedName>
</protein>
<dbReference type="RefSeq" id="WP_093230285.1">
    <property type="nucleotide sequence ID" value="NZ_FORR01000010.1"/>
</dbReference>
<dbReference type="EMBL" id="FORR01000010">
    <property type="protein sequence ID" value="SFJ45588.1"/>
    <property type="molecule type" value="Genomic_DNA"/>
</dbReference>
<feature type="transmembrane region" description="Helical" evidence="1">
    <location>
        <begin position="35"/>
        <end position="59"/>
    </location>
</feature>
<evidence type="ECO:0000313" key="3">
    <source>
        <dbReference type="Proteomes" id="UP000199545"/>
    </source>
</evidence>
<proteinExistence type="predicted"/>
<dbReference type="STRING" id="46223.SAMN05421852_11020"/>
<name>A0A1I3RH43_9BACL</name>
<dbReference type="AlphaFoldDB" id="A0A1I3RH43"/>
<dbReference type="Proteomes" id="UP000199545">
    <property type="component" value="Unassembled WGS sequence"/>
</dbReference>
<sequence>MLRWAIIWIIGAIALTGIFQYVISGWDLALWQYNIRMVAGGFFLIAFIVGGVLTTDQAYRQKKRSYYREDWSLICILVTIALFGISYFLS</sequence>
<evidence type="ECO:0000256" key="1">
    <source>
        <dbReference type="SAM" id="Phobius"/>
    </source>
</evidence>
<accession>A0A1I3RH43</accession>
<evidence type="ECO:0000313" key="2">
    <source>
        <dbReference type="EMBL" id="SFJ45588.1"/>
    </source>
</evidence>
<keyword evidence="3" id="KW-1185">Reference proteome</keyword>
<keyword evidence="1" id="KW-0472">Membrane</keyword>
<keyword evidence="1" id="KW-1133">Transmembrane helix</keyword>
<dbReference type="OrthoDB" id="2990064at2"/>
<gene>
    <name evidence="2" type="ORF">SAMN05421852_11020</name>
</gene>
<feature type="transmembrane region" description="Helical" evidence="1">
    <location>
        <begin position="5"/>
        <end position="23"/>
    </location>
</feature>
<organism evidence="2 3">
    <name type="scientific">Thermoflavimicrobium dichotomicum</name>
    <dbReference type="NCBI Taxonomy" id="46223"/>
    <lineage>
        <taxon>Bacteria</taxon>
        <taxon>Bacillati</taxon>
        <taxon>Bacillota</taxon>
        <taxon>Bacilli</taxon>
        <taxon>Bacillales</taxon>
        <taxon>Thermoactinomycetaceae</taxon>
        <taxon>Thermoflavimicrobium</taxon>
    </lineage>
</organism>
<feature type="transmembrane region" description="Helical" evidence="1">
    <location>
        <begin position="71"/>
        <end position="89"/>
    </location>
</feature>
<reference evidence="2 3" key="1">
    <citation type="submission" date="2016-10" db="EMBL/GenBank/DDBJ databases">
        <authorList>
            <person name="de Groot N.N."/>
        </authorList>
    </citation>
    <scope>NUCLEOTIDE SEQUENCE [LARGE SCALE GENOMIC DNA]</scope>
    <source>
        <strain evidence="2 3">DSM 44778</strain>
    </source>
</reference>